<sequence>MFPFGVNFLASTLTYRRNRKRNQFHEEVLKCRDFEKGIDYVTDDVPAADSPATEDTLPPLHIRKSVVQVSSLSSRSTKRYAMPTVEEIRNFVAKGLSEVLWMEGELGEQSTVCLGECLSRTAQLTQQGVSLVSRAKPGMACYDSLERCGLIQPIPEEDSFPGLDLPTLTPAATSTPKPAAVGSVKNTTTSASLLFSKDYNTILRHVRSKPKRQFQQQ</sequence>
<evidence type="ECO:0000313" key="2">
    <source>
        <dbReference type="Proteomes" id="UP000075886"/>
    </source>
</evidence>
<dbReference type="AlphaFoldDB" id="A0A182QMD7"/>
<dbReference type="EMBL" id="AXCN02001551">
    <property type="status" value="NOT_ANNOTATED_CDS"/>
    <property type="molecule type" value="Genomic_DNA"/>
</dbReference>
<evidence type="ECO:0000313" key="1">
    <source>
        <dbReference type="EnsemblMetazoa" id="AFAF013094-PA"/>
    </source>
</evidence>
<organism evidence="1 2">
    <name type="scientific">Anopheles farauti</name>
    <dbReference type="NCBI Taxonomy" id="69004"/>
    <lineage>
        <taxon>Eukaryota</taxon>
        <taxon>Metazoa</taxon>
        <taxon>Ecdysozoa</taxon>
        <taxon>Arthropoda</taxon>
        <taxon>Hexapoda</taxon>
        <taxon>Insecta</taxon>
        <taxon>Pterygota</taxon>
        <taxon>Neoptera</taxon>
        <taxon>Endopterygota</taxon>
        <taxon>Diptera</taxon>
        <taxon>Nematocera</taxon>
        <taxon>Culicoidea</taxon>
        <taxon>Culicidae</taxon>
        <taxon>Anophelinae</taxon>
        <taxon>Anopheles</taxon>
    </lineage>
</organism>
<protein>
    <submittedName>
        <fullName evidence="1">Uncharacterized protein</fullName>
    </submittedName>
</protein>
<keyword evidence="2" id="KW-1185">Reference proteome</keyword>
<accession>A0A182QMD7</accession>
<proteinExistence type="predicted"/>
<dbReference type="VEuPathDB" id="VectorBase:AFAF013094"/>
<reference evidence="1" key="2">
    <citation type="submission" date="2020-05" db="UniProtKB">
        <authorList>
            <consortium name="EnsemblMetazoa"/>
        </authorList>
    </citation>
    <scope>IDENTIFICATION</scope>
    <source>
        <strain evidence="1">FAR1</strain>
    </source>
</reference>
<dbReference type="Proteomes" id="UP000075886">
    <property type="component" value="Unassembled WGS sequence"/>
</dbReference>
<name>A0A182QMD7_9DIPT</name>
<dbReference type="EnsemblMetazoa" id="AFAF013094-RA">
    <property type="protein sequence ID" value="AFAF013094-PA"/>
    <property type="gene ID" value="AFAF013094"/>
</dbReference>
<reference evidence="2" key="1">
    <citation type="submission" date="2014-01" db="EMBL/GenBank/DDBJ databases">
        <title>The Genome Sequence of Anopheles farauti FAR1 (V2).</title>
        <authorList>
            <consortium name="The Broad Institute Genomics Platform"/>
            <person name="Neafsey D.E."/>
            <person name="Besansky N."/>
            <person name="Howell P."/>
            <person name="Walton C."/>
            <person name="Young S.K."/>
            <person name="Zeng Q."/>
            <person name="Gargeya S."/>
            <person name="Fitzgerald M."/>
            <person name="Haas B."/>
            <person name="Abouelleil A."/>
            <person name="Allen A.W."/>
            <person name="Alvarado L."/>
            <person name="Arachchi H.M."/>
            <person name="Berlin A.M."/>
            <person name="Chapman S.B."/>
            <person name="Gainer-Dewar J."/>
            <person name="Goldberg J."/>
            <person name="Griggs A."/>
            <person name="Gujja S."/>
            <person name="Hansen M."/>
            <person name="Howarth C."/>
            <person name="Imamovic A."/>
            <person name="Ireland A."/>
            <person name="Larimer J."/>
            <person name="McCowan C."/>
            <person name="Murphy C."/>
            <person name="Pearson M."/>
            <person name="Poon T.W."/>
            <person name="Priest M."/>
            <person name="Roberts A."/>
            <person name="Saif S."/>
            <person name="Shea T."/>
            <person name="Sisk P."/>
            <person name="Sykes S."/>
            <person name="Wortman J."/>
            <person name="Nusbaum C."/>
            <person name="Birren B."/>
        </authorList>
    </citation>
    <scope>NUCLEOTIDE SEQUENCE [LARGE SCALE GENOMIC DNA]</scope>
    <source>
        <strain evidence="2">FAR1</strain>
    </source>
</reference>